<feature type="transmembrane region" description="Helical" evidence="1">
    <location>
        <begin position="49"/>
        <end position="73"/>
    </location>
</feature>
<keyword evidence="1" id="KW-0812">Transmembrane</keyword>
<sequence length="214" mass="23100">MFGESGAGPQASAPLLRAVGSFLFVMLCGIVGPLFLVCYFLFDLPGTEWMLWTGIGITLLDVLFGIGVATVTYTGGVRSEQLRATGVRGVAEVTSVEQTGVEINNQPLMSLGLRISAPGLVPFEVNTRKVVPIFRQPALYQRRLVVLVDPVNQSFEIDWDATQSMVGPVPSPGMATSGSRTVADRLSSLDDLHQSGALTDDEYRRARERIVGQL</sequence>
<reference evidence="3 4" key="1">
    <citation type="submission" date="2012-08" db="EMBL/GenBank/DDBJ databases">
        <title>Whole genome shotgun sequence of Gordonia namibiensis NBRC 108229.</title>
        <authorList>
            <person name="Isaki-Nakamura S."/>
            <person name="Hosoyama A."/>
            <person name="Tsuchikane K."/>
            <person name="Katsumata H."/>
            <person name="Baba S."/>
            <person name="Yamazaki S."/>
            <person name="Fujita N."/>
        </authorList>
    </citation>
    <scope>NUCLEOTIDE SEQUENCE [LARGE SCALE GENOMIC DNA]</scope>
    <source>
        <strain evidence="3 4">NBRC 108229</strain>
    </source>
</reference>
<dbReference type="EMBL" id="BAHE01000011">
    <property type="protein sequence ID" value="GAB99875.1"/>
    <property type="molecule type" value="Genomic_DNA"/>
</dbReference>
<evidence type="ECO:0000313" key="4">
    <source>
        <dbReference type="Proteomes" id="UP000035058"/>
    </source>
</evidence>
<dbReference type="Pfam" id="PF09851">
    <property type="entry name" value="SHOCT"/>
    <property type="match status" value="1"/>
</dbReference>
<keyword evidence="4" id="KW-1185">Reference proteome</keyword>
<comment type="caution">
    <text evidence="3">The sequence shown here is derived from an EMBL/GenBank/DDBJ whole genome shotgun (WGS) entry which is preliminary data.</text>
</comment>
<evidence type="ECO:0000259" key="2">
    <source>
        <dbReference type="Pfam" id="PF09851"/>
    </source>
</evidence>
<keyword evidence="1" id="KW-1133">Transmembrane helix</keyword>
<accession>K6WKI8</accession>
<dbReference type="Proteomes" id="UP000035058">
    <property type="component" value="Unassembled WGS sequence"/>
</dbReference>
<feature type="transmembrane region" description="Helical" evidence="1">
    <location>
        <begin position="20"/>
        <end position="42"/>
    </location>
</feature>
<evidence type="ECO:0000313" key="3">
    <source>
        <dbReference type="EMBL" id="GAB99875.1"/>
    </source>
</evidence>
<organism evidence="3 4">
    <name type="scientific">Gordonia namibiensis NBRC 108229</name>
    <dbReference type="NCBI Taxonomy" id="1208314"/>
    <lineage>
        <taxon>Bacteria</taxon>
        <taxon>Bacillati</taxon>
        <taxon>Actinomycetota</taxon>
        <taxon>Actinomycetes</taxon>
        <taxon>Mycobacteriales</taxon>
        <taxon>Gordoniaceae</taxon>
        <taxon>Gordonia</taxon>
    </lineage>
</organism>
<gene>
    <name evidence="3" type="ORF">GONAM_11_00550</name>
</gene>
<dbReference type="InterPro" id="IPR018649">
    <property type="entry name" value="SHOCT"/>
</dbReference>
<evidence type="ECO:0000256" key="1">
    <source>
        <dbReference type="SAM" id="Phobius"/>
    </source>
</evidence>
<proteinExistence type="predicted"/>
<keyword evidence="1" id="KW-0472">Membrane</keyword>
<name>K6WKI8_9ACTN</name>
<dbReference type="AlphaFoldDB" id="K6WKI8"/>
<feature type="domain" description="SHOCT" evidence="2">
    <location>
        <begin position="184"/>
        <end position="210"/>
    </location>
</feature>
<protein>
    <recommendedName>
        <fullName evidence="2">SHOCT domain-containing protein</fullName>
    </recommendedName>
</protein>